<gene>
    <name evidence="1" type="ORF">MNBD_GAMMA02-145</name>
</gene>
<organism evidence="1">
    <name type="scientific">hydrothermal vent metagenome</name>
    <dbReference type="NCBI Taxonomy" id="652676"/>
    <lineage>
        <taxon>unclassified sequences</taxon>
        <taxon>metagenomes</taxon>
        <taxon>ecological metagenomes</taxon>
    </lineage>
</organism>
<dbReference type="Gene3D" id="3.40.30.10">
    <property type="entry name" value="Glutaredoxin"/>
    <property type="match status" value="1"/>
</dbReference>
<reference evidence="1" key="1">
    <citation type="submission" date="2018-06" db="EMBL/GenBank/DDBJ databases">
        <authorList>
            <person name="Zhirakovskaya E."/>
        </authorList>
    </citation>
    <scope>NUCLEOTIDE SEQUENCE</scope>
</reference>
<evidence type="ECO:0000313" key="1">
    <source>
        <dbReference type="EMBL" id="VAW47758.1"/>
    </source>
</evidence>
<proteinExistence type="predicted"/>
<accession>A0A3B0VVV3</accession>
<protein>
    <submittedName>
        <fullName evidence="1">Uncharacterized protein</fullName>
    </submittedName>
</protein>
<sequence>MTENLMASFEKLDIIGIPAVFIYDRQGHITHRLTDDNPNNPFTESDIEKVLKQMLKASNPVVN</sequence>
<dbReference type="AlphaFoldDB" id="A0A3B0VVV3"/>
<dbReference type="InterPro" id="IPR036249">
    <property type="entry name" value="Thioredoxin-like_sf"/>
</dbReference>
<dbReference type="EMBL" id="UOFA01000366">
    <property type="protein sequence ID" value="VAW47758.1"/>
    <property type="molecule type" value="Genomic_DNA"/>
</dbReference>
<name>A0A3B0VVV3_9ZZZZ</name>
<dbReference type="SUPFAM" id="SSF52833">
    <property type="entry name" value="Thioredoxin-like"/>
    <property type="match status" value="1"/>
</dbReference>